<name>A0A0A1FM07_9BURK</name>
<dbReference type="InterPro" id="IPR029041">
    <property type="entry name" value="FAD-linked_oxidoreductase-like"/>
</dbReference>
<dbReference type="GO" id="GO:0006562">
    <property type="term" value="P:L-proline catabolic process"/>
    <property type="evidence" value="ECO:0007669"/>
    <property type="project" value="InterPro"/>
</dbReference>
<proteinExistence type="predicted"/>
<dbReference type="EMBL" id="CP009962">
    <property type="protein sequence ID" value="AIY43992.1"/>
    <property type="molecule type" value="Genomic_DNA"/>
</dbReference>
<dbReference type="STRING" id="279058.LT85_4834"/>
<dbReference type="Gene3D" id="3.20.20.220">
    <property type="match status" value="1"/>
</dbReference>
<dbReference type="PANTHER" id="PTHR13914">
    <property type="entry name" value="PROLINE OXIDASE"/>
    <property type="match status" value="1"/>
</dbReference>
<sequence length="334" mass="36489">MVTPTSSFGAQTTSEALPLLAADALRKIARDEHLKERIENDPLLSGIFKRAAERYIGGSTLPECIRTIKQVNAQGHAATADYMGESTRDEAKAEIETTHFLDLVAAIHAHTLNCTISLDLSHIGLAVDPALGIANAARIAVAARAIGREVIISMEGSERTDAILATHTELCRQFDHVGITLQARRLRTGADLQSALQRPGKIRLVKGAYDEPETLAHPRVSEGLNAAYRQHAQTLLASGHACSIGTQDRQQLEWAHAFIREQGLATDHIEFETLLGLGAAPAAQMRDLGFATRQYIVYGREWFMYVCHRIAEDPPRLFQALIDVVNGPGEAQHL</sequence>
<keyword evidence="1 3" id="KW-0560">Oxidoreductase</keyword>
<gene>
    <name evidence="3" type="ORF">LT85_4834</name>
</gene>
<evidence type="ECO:0000313" key="4">
    <source>
        <dbReference type="Proteomes" id="UP000030302"/>
    </source>
</evidence>
<evidence type="ECO:0000256" key="1">
    <source>
        <dbReference type="ARBA" id="ARBA00023002"/>
    </source>
</evidence>
<dbReference type="HOGENOM" id="CLU_061158_0_0_4"/>
<dbReference type="InterPro" id="IPR015659">
    <property type="entry name" value="Proline_oxidase"/>
</dbReference>
<feature type="domain" description="Proline dehydrogenase" evidence="2">
    <location>
        <begin position="64"/>
        <end position="300"/>
    </location>
</feature>
<dbReference type="EC" id="1.5.5.2" evidence="3"/>
<dbReference type="AlphaFoldDB" id="A0A0A1FM07"/>
<organism evidence="3 4">
    <name type="scientific">Collimonas arenae</name>
    <dbReference type="NCBI Taxonomy" id="279058"/>
    <lineage>
        <taxon>Bacteria</taxon>
        <taxon>Pseudomonadati</taxon>
        <taxon>Pseudomonadota</taxon>
        <taxon>Betaproteobacteria</taxon>
        <taxon>Burkholderiales</taxon>
        <taxon>Oxalobacteraceae</taxon>
        <taxon>Collimonas</taxon>
    </lineage>
</organism>
<accession>A0A0A1FM07</accession>
<protein>
    <submittedName>
        <fullName evidence="3">Proline dehydrogenase</fullName>
        <ecNumber evidence="3">1.5.5.2</ecNumber>
    </submittedName>
</protein>
<dbReference type="GO" id="GO:0004657">
    <property type="term" value="F:proline dehydrogenase activity"/>
    <property type="evidence" value="ECO:0007669"/>
    <property type="project" value="UniProtKB-EC"/>
</dbReference>
<dbReference type="Pfam" id="PF01619">
    <property type="entry name" value="Pro_dh"/>
    <property type="match status" value="1"/>
</dbReference>
<evidence type="ECO:0000313" key="3">
    <source>
        <dbReference type="EMBL" id="AIY43992.1"/>
    </source>
</evidence>
<dbReference type="SUPFAM" id="SSF51730">
    <property type="entry name" value="FAD-linked oxidoreductase"/>
    <property type="match status" value="1"/>
</dbReference>
<dbReference type="InterPro" id="IPR002872">
    <property type="entry name" value="Proline_DH_dom"/>
</dbReference>
<dbReference type="KEGG" id="care:LT85_4834"/>
<evidence type="ECO:0000259" key="2">
    <source>
        <dbReference type="Pfam" id="PF01619"/>
    </source>
</evidence>
<dbReference type="PANTHER" id="PTHR13914:SF0">
    <property type="entry name" value="PROLINE DEHYDROGENASE 1, MITOCHONDRIAL"/>
    <property type="match status" value="1"/>
</dbReference>
<keyword evidence="4" id="KW-1185">Reference proteome</keyword>
<dbReference type="Proteomes" id="UP000030302">
    <property type="component" value="Chromosome"/>
</dbReference>
<reference evidence="4" key="1">
    <citation type="journal article" date="2014" name="Soil Biol. Biochem.">
        <title>Structure and function of bacterial communities in ageing soils: Insights from the Mendocino ecological staircase.</title>
        <authorList>
            <person name="Uroz S."/>
            <person name="Tech J.J."/>
            <person name="Sawaya N.A."/>
            <person name="Frey-Klett P."/>
            <person name="Leveau J.H.J."/>
        </authorList>
    </citation>
    <scope>NUCLEOTIDE SEQUENCE [LARGE SCALE GENOMIC DNA]</scope>
    <source>
        <strain evidence="4">Cal35</strain>
    </source>
</reference>
<dbReference type="RefSeq" id="WP_052135429.1">
    <property type="nucleotide sequence ID" value="NZ_CP009962.1"/>
</dbReference>
<dbReference type="OrthoDB" id="9773461at2"/>